<evidence type="ECO:0000259" key="6">
    <source>
        <dbReference type="PROSITE" id="PS50109"/>
    </source>
</evidence>
<dbReference type="EMBL" id="QPJM01000009">
    <property type="protein sequence ID" value="RCW81921.1"/>
    <property type="molecule type" value="Genomic_DNA"/>
</dbReference>
<feature type="domain" description="Histidine kinase" evidence="6">
    <location>
        <begin position="442"/>
        <end position="654"/>
    </location>
</feature>
<dbReference type="SUPFAM" id="SSF55785">
    <property type="entry name" value="PYP-like sensor domain (PAS domain)"/>
    <property type="match status" value="3"/>
</dbReference>
<comment type="catalytic activity">
    <reaction evidence="1">
        <text>ATP + protein L-histidine = ADP + protein N-phospho-L-histidine.</text>
        <dbReference type="EC" id="2.7.13.3"/>
    </reaction>
</comment>
<accession>A0A368YNW5</accession>
<dbReference type="Gene3D" id="3.30.450.20">
    <property type="entry name" value="PAS domain"/>
    <property type="match status" value="3"/>
</dbReference>
<organism evidence="9 10">
    <name type="scientific">Phyllobacterium bourgognense</name>
    <dbReference type="NCBI Taxonomy" id="314236"/>
    <lineage>
        <taxon>Bacteria</taxon>
        <taxon>Pseudomonadati</taxon>
        <taxon>Pseudomonadota</taxon>
        <taxon>Alphaproteobacteria</taxon>
        <taxon>Hyphomicrobiales</taxon>
        <taxon>Phyllobacteriaceae</taxon>
        <taxon>Phyllobacterium</taxon>
    </lineage>
</organism>
<dbReference type="SMART" id="SM00388">
    <property type="entry name" value="HisKA"/>
    <property type="match status" value="1"/>
</dbReference>
<evidence type="ECO:0000256" key="3">
    <source>
        <dbReference type="ARBA" id="ARBA00022553"/>
    </source>
</evidence>
<comment type="caution">
    <text evidence="9">The sequence shown here is derived from an EMBL/GenBank/DDBJ whole genome shotgun (WGS) entry which is preliminary data.</text>
</comment>
<feature type="domain" description="PAC" evidence="8">
    <location>
        <begin position="109"/>
        <end position="161"/>
    </location>
</feature>
<dbReference type="InterPro" id="IPR001610">
    <property type="entry name" value="PAC"/>
</dbReference>
<dbReference type="InterPro" id="IPR004358">
    <property type="entry name" value="Sig_transdc_His_kin-like_C"/>
</dbReference>
<dbReference type="GO" id="GO:0000155">
    <property type="term" value="F:phosphorelay sensor kinase activity"/>
    <property type="evidence" value="ECO:0007669"/>
    <property type="project" value="InterPro"/>
</dbReference>
<dbReference type="EC" id="2.7.13.3" evidence="2"/>
<dbReference type="InterPro" id="IPR003594">
    <property type="entry name" value="HATPase_dom"/>
</dbReference>
<feature type="domain" description="PAS" evidence="7">
    <location>
        <begin position="162"/>
        <end position="235"/>
    </location>
</feature>
<dbReference type="PANTHER" id="PTHR43304:SF1">
    <property type="entry name" value="PAC DOMAIN-CONTAINING PROTEIN"/>
    <property type="match status" value="1"/>
</dbReference>
<dbReference type="Pfam" id="PF02518">
    <property type="entry name" value="HATPase_c"/>
    <property type="match status" value="1"/>
</dbReference>
<dbReference type="InterPro" id="IPR005467">
    <property type="entry name" value="His_kinase_dom"/>
</dbReference>
<evidence type="ECO:0000256" key="4">
    <source>
        <dbReference type="ARBA" id="ARBA00022679"/>
    </source>
</evidence>
<name>A0A368YNW5_9HYPH</name>
<keyword evidence="3" id="KW-0597">Phosphoprotein</keyword>
<dbReference type="PROSITE" id="PS50109">
    <property type="entry name" value="HIS_KIN"/>
    <property type="match status" value="1"/>
</dbReference>
<evidence type="ECO:0000313" key="9">
    <source>
        <dbReference type="EMBL" id="RCW81921.1"/>
    </source>
</evidence>
<evidence type="ECO:0000256" key="2">
    <source>
        <dbReference type="ARBA" id="ARBA00012438"/>
    </source>
</evidence>
<evidence type="ECO:0000256" key="1">
    <source>
        <dbReference type="ARBA" id="ARBA00000085"/>
    </source>
</evidence>
<evidence type="ECO:0000313" key="10">
    <source>
        <dbReference type="Proteomes" id="UP000253324"/>
    </source>
</evidence>
<dbReference type="InterPro" id="IPR036890">
    <property type="entry name" value="HATPase_C_sf"/>
</dbReference>
<dbReference type="SMART" id="SM00086">
    <property type="entry name" value="PAC"/>
    <property type="match status" value="3"/>
</dbReference>
<evidence type="ECO:0000259" key="8">
    <source>
        <dbReference type="PROSITE" id="PS50113"/>
    </source>
</evidence>
<evidence type="ECO:0000259" key="7">
    <source>
        <dbReference type="PROSITE" id="PS50112"/>
    </source>
</evidence>
<dbReference type="InterPro" id="IPR000700">
    <property type="entry name" value="PAS-assoc_C"/>
</dbReference>
<gene>
    <name evidence="9" type="ORF">C7476_109103</name>
</gene>
<dbReference type="Gene3D" id="1.10.287.130">
    <property type="match status" value="1"/>
</dbReference>
<dbReference type="PROSITE" id="PS50113">
    <property type="entry name" value="PAC"/>
    <property type="match status" value="3"/>
</dbReference>
<dbReference type="InterPro" id="IPR036097">
    <property type="entry name" value="HisK_dim/P_sf"/>
</dbReference>
<feature type="domain" description="PAC" evidence="8">
    <location>
        <begin position="238"/>
        <end position="290"/>
    </location>
</feature>
<dbReference type="InterPro" id="IPR013655">
    <property type="entry name" value="PAS_fold_3"/>
</dbReference>
<dbReference type="AlphaFoldDB" id="A0A368YNW5"/>
<keyword evidence="5 9" id="KW-0418">Kinase</keyword>
<dbReference type="SMART" id="SM00091">
    <property type="entry name" value="PAS"/>
    <property type="match status" value="3"/>
</dbReference>
<keyword evidence="4" id="KW-0808">Transferase</keyword>
<dbReference type="InterPro" id="IPR003661">
    <property type="entry name" value="HisK_dim/P_dom"/>
</dbReference>
<sequence>MIDPAIAHQADDLTTAEAPGECAEAVRAAMVVENLYGCAWALDASGQFTYATATAQTLMAMTLSELNLLLDERPFLDGGEQGWQRSAHPQDREKVGDSLRRALRSGQDWNCEYRVLRADGSYVWHRAAARPTRDSQGRITGWYGSTLDIDVYMRTEPALVERERLLQQLIDTVPALFWSTNANGTPAYINKPFTQVTGASLAAMTADDGSPTLSIVHPEDREAARQAFHTSLTTGIPYIRRYRQIRKDGSYRWTESRAKPLRDEHGTIVQWYGVSTDIHDLVTAQDTIEKRERFLWQLVAKLPAMIDCADANGEPIFRSQQLQEFLGYDLEELNARKSRLAATLDAAVHPDDLASVKELYAHSLATGEPYLKKHRLRRFDGVYRWVETRAAPMRDTDGTIVQWNVICLDIDGEVRAQENLLKAQQRLASASQATRLAELSASIAHEVNQPLSAVINYSVACQRWLAADPPNFSRAQRSLEQIIHSANSAVNVVGRIRALFEQATDQRDCTALTEVVHEVKDLLTEEGHLHGARIAVTCEAHLRPLPFDRVQIQQVLFNLMRNGLDAMVASVNDKLLEIRIHHAAGNIQVEISDRGKGIAFPEKIFEPFFTTKEQGMGMGLAICRTIIEAHGGELWAERNEPEGARFIFTLPVEK</sequence>
<dbReference type="PRINTS" id="PR00344">
    <property type="entry name" value="BCTRLSENSOR"/>
</dbReference>
<dbReference type="Pfam" id="PF08447">
    <property type="entry name" value="PAS_3"/>
    <property type="match status" value="3"/>
</dbReference>
<keyword evidence="10" id="KW-1185">Reference proteome</keyword>
<feature type="domain" description="PAC" evidence="8">
    <location>
        <begin position="370"/>
        <end position="422"/>
    </location>
</feature>
<feature type="domain" description="PAS" evidence="7">
    <location>
        <begin position="291"/>
        <end position="367"/>
    </location>
</feature>
<protein>
    <recommendedName>
        <fullName evidence="2">histidine kinase</fullName>
        <ecNumber evidence="2">2.7.13.3</ecNumber>
    </recommendedName>
</protein>
<proteinExistence type="predicted"/>
<dbReference type="CDD" id="cd00130">
    <property type="entry name" value="PAS"/>
    <property type="match status" value="3"/>
</dbReference>
<dbReference type="NCBIfam" id="TIGR00229">
    <property type="entry name" value="sensory_box"/>
    <property type="match status" value="3"/>
</dbReference>
<dbReference type="InterPro" id="IPR000014">
    <property type="entry name" value="PAS"/>
</dbReference>
<dbReference type="SMART" id="SM00387">
    <property type="entry name" value="HATPase_c"/>
    <property type="match status" value="1"/>
</dbReference>
<dbReference type="InterPro" id="IPR052162">
    <property type="entry name" value="Sensor_kinase/Photoreceptor"/>
</dbReference>
<dbReference type="RefSeq" id="WP_245426385.1">
    <property type="nucleotide sequence ID" value="NZ_QPJM01000009.1"/>
</dbReference>
<dbReference type="SUPFAM" id="SSF47384">
    <property type="entry name" value="Homodimeric domain of signal transducing histidine kinase"/>
    <property type="match status" value="1"/>
</dbReference>
<evidence type="ECO:0000256" key="5">
    <source>
        <dbReference type="ARBA" id="ARBA00022777"/>
    </source>
</evidence>
<dbReference type="Proteomes" id="UP000253324">
    <property type="component" value="Unassembled WGS sequence"/>
</dbReference>
<dbReference type="SUPFAM" id="SSF55874">
    <property type="entry name" value="ATPase domain of HSP90 chaperone/DNA topoisomerase II/histidine kinase"/>
    <property type="match status" value="1"/>
</dbReference>
<dbReference type="Pfam" id="PF00512">
    <property type="entry name" value="HisKA"/>
    <property type="match status" value="1"/>
</dbReference>
<reference evidence="9 10" key="1">
    <citation type="submission" date="2018-07" db="EMBL/GenBank/DDBJ databases">
        <title>Genomic Encyclopedia of Type Strains, Phase III (KMG-III): the genomes of soil and plant-associated and newly described type strains.</title>
        <authorList>
            <person name="Whitman W."/>
        </authorList>
    </citation>
    <scope>NUCLEOTIDE SEQUENCE [LARGE SCALE GENOMIC DNA]</scope>
    <source>
        <strain evidence="9 10">31-25a</strain>
    </source>
</reference>
<dbReference type="Gene3D" id="3.30.565.10">
    <property type="entry name" value="Histidine kinase-like ATPase, C-terminal domain"/>
    <property type="match status" value="1"/>
</dbReference>
<dbReference type="CDD" id="cd00082">
    <property type="entry name" value="HisKA"/>
    <property type="match status" value="1"/>
</dbReference>
<dbReference type="InterPro" id="IPR035965">
    <property type="entry name" value="PAS-like_dom_sf"/>
</dbReference>
<dbReference type="PROSITE" id="PS50112">
    <property type="entry name" value="PAS"/>
    <property type="match status" value="2"/>
</dbReference>
<dbReference type="PANTHER" id="PTHR43304">
    <property type="entry name" value="PHYTOCHROME-LIKE PROTEIN CPH1"/>
    <property type="match status" value="1"/>
</dbReference>